<evidence type="ECO:0000256" key="4">
    <source>
        <dbReference type="ARBA" id="ARBA00022692"/>
    </source>
</evidence>
<dbReference type="PANTHER" id="PTHR12129:SF15">
    <property type="entry name" value="URONYL 2-SULFOTRANSFERASE"/>
    <property type="match status" value="1"/>
</dbReference>
<protein>
    <recommendedName>
        <fullName evidence="12">Uronyl 2-sulfotransferase</fullName>
    </recommendedName>
</protein>
<dbReference type="InterPro" id="IPR005331">
    <property type="entry name" value="Sulfotransferase"/>
</dbReference>
<reference evidence="10 11" key="1">
    <citation type="submission" date="2022-05" db="EMBL/GenBank/DDBJ databases">
        <authorList>
            <consortium name="Genoscope - CEA"/>
            <person name="William W."/>
        </authorList>
    </citation>
    <scope>NUCLEOTIDE SEQUENCE [LARGE SCALE GENOMIC DNA]</scope>
</reference>
<evidence type="ECO:0000256" key="1">
    <source>
        <dbReference type="ARBA" id="ARBA00004323"/>
    </source>
</evidence>
<evidence type="ECO:0000256" key="9">
    <source>
        <dbReference type="ARBA" id="ARBA00023180"/>
    </source>
</evidence>
<dbReference type="SUPFAM" id="SSF52540">
    <property type="entry name" value="P-loop containing nucleoside triphosphate hydrolases"/>
    <property type="match status" value="1"/>
</dbReference>
<keyword evidence="3" id="KW-0808">Transferase</keyword>
<proteinExistence type="inferred from homology"/>
<accession>A0ABN8LRH0</accession>
<keyword evidence="5" id="KW-0735">Signal-anchor</keyword>
<dbReference type="EMBL" id="CALNXI010000084">
    <property type="protein sequence ID" value="CAH3018323.1"/>
    <property type="molecule type" value="Genomic_DNA"/>
</dbReference>
<keyword evidence="7" id="KW-0333">Golgi apparatus</keyword>
<dbReference type="Pfam" id="PF03567">
    <property type="entry name" value="Sulfotransfer_2"/>
    <property type="match status" value="1"/>
</dbReference>
<evidence type="ECO:0000313" key="11">
    <source>
        <dbReference type="Proteomes" id="UP001159427"/>
    </source>
</evidence>
<organism evidence="10 11">
    <name type="scientific">Porites evermanni</name>
    <dbReference type="NCBI Taxonomy" id="104178"/>
    <lineage>
        <taxon>Eukaryota</taxon>
        <taxon>Metazoa</taxon>
        <taxon>Cnidaria</taxon>
        <taxon>Anthozoa</taxon>
        <taxon>Hexacorallia</taxon>
        <taxon>Scleractinia</taxon>
        <taxon>Fungiina</taxon>
        <taxon>Poritidae</taxon>
        <taxon>Porites</taxon>
    </lineage>
</organism>
<sequence length="329" mass="38447">MQRLKFLILLFSVIILASALYFVSYQVQLRVPLIKEVTGTEEKYFYQIHSWQDFVPVASTVKLKRIIYNRVGKCGSRTMIQLMVTLAKQNKFKVIGSTRNQLLRIGLREQVEFVDFIGQLQAPFIYHHHLHYVDFKRFGSLQPIYINLIRDPLARLVSGYYFRRFGDYREGHRTWNFKGTDKEKNQTFDECVLNNMSECVDPAKIFYIVPFFCGQESYCRNPSEVAVRQAKINVIRNYLLVGVTEELEDFLFALEALLPEFFKGVLNVYKAPGEALQDKITTTKTLNKKGPSAKVEKIMMKKLELEYDFYNFVKARFRKIKAELKSASS</sequence>
<evidence type="ECO:0000256" key="6">
    <source>
        <dbReference type="ARBA" id="ARBA00022989"/>
    </source>
</evidence>
<comment type="caution">
    <text evidence="10">The sequence shown here is derived from an EMBL/GenBank/DDBJ whole genome shotgun (WGS) entry which is preliminary data.</text>
</comment>
<gene>
    <name evidence="10" type="ORF">PEVE_00042554</name>
</gene>
<evidence type="ECO:0000256" key="2">
    <source>
        <dbReference type="ARBA" id="ARBA00010569"/>
    </source>
</evidence>
<keyword evidence="8" id="KW-0472">Membrane</keyword>
<dbReference type="InterPro" id="IPR007734">
    <property type="entry name" value="Heparan_SO4_2-O-STrfase"/>
</dbReference>
<evidence type="ECO:0000256" key="3">
    <source>
        <dbReference type="ARBA" id="ARBA00022679"/>
    </source>
</evidence>
<dbReference type="Gene3D" id="3.40.50.300">
    <property type="entry name" value="P-loop containing nucleotide triphosphate hydrolases"/>
    <property type="match status" value="1"/>
</dbReference>
<keyword evidence="4" id="KW-0812">Transmembrane</keyword>
<evidence type="ECO:0000256" key="8">
    <source>
        <dbReference type="ARBA" id="ARBA00023136"/>
    </source>
</evidence>
<keyword evidence="11" id="KW-1185">Reference proteome</keyword>
<dbReference type="InterPro" id="IPR027417">
    <property type="entry name" value="P-loop_NTPase"/>
</dbReference>
<evidence type="ECO:0000256" key="7">
    <source>
        <dbReference type="ARBA" id="ARBA00023034"/>
    </source>
</evidence>
<name>A0ABN8LRH0_9CNID</name>
<comment type="similarity">
    <text evidence="2">Belongs to the sulfotransferase 3 family.</text>
</comment>
<keyword evidence="6" id="KW-1133">Transmembrane helix</keyword>
<evidence type="ECO:0000256" key="5">
    <source>
        <dbReference type="ARBA" id="ARBA00022968"/>
    </source>
</evidence>
<keyword evidence="9" id="KW-0325">Glycoprotein</keyword>
<comment type="subcellular location">
    <subcellularLocation>
        <location evidence="1">Golgi apparatus membrane</location>
        <topology evidence="1">Single-pass type II membrane protein</topology>
    </subcellularLocation>
</comment>
<evidence type="ECO:0008006" key="12">
    <source>
        <dbReference type="Google" id="ProtNLM"/>
    </source>
</evidence>
<dbReference type="Proteomes" id="UP001159427">
    <property type="component" value="Unassembled WGS sequence"/>
</dbReference>
<evidence type="ECO:0000313" key="10">
    <source>
        <dbReference type="EMBL" id="CAH3018323.1"/>
    </source>
</evidence>
<dbReference type="PANTHER" id="PTHR12129">
    <property type="entry name" value="HEPARAN SULFATE 2-O-SULFOTRANSFERASE"/>
    <property type="match status" value="1"/>
</dbReference>